<sequence>MPRHTTVQAASRQQVMYGLKEPTSSMEPVMSRALRYQKYDVGELFAHSFTGVKRRRRKDDLLVLHVTHSKYLKTQLSRDERQPSWAPRLRPQLRPQPLLSNVAEQHG</sequence>
<keyword evidence="3" id="KW-1185">Reference proteome</keyword>
<accession>A0A4Z2E7J9</accession>
<evidence type="ECO:0000313" key="3">
    <source>
        <dbReference type="Proteomes" id="UP000314294"/>
    </source>
</evidence>
<feature type="region of interest" description="Disordered" evidence="1">
    <location>
        <begin position="74"/>
        <end position="107"/>
    </location>
</feature>
<evidence type="ECO:0000313" key="2">
    <source>
        <dbReference type="EMBL" id="TNN24916.1"/>
    </source>
</evidence>
<gene>
    <name evidence="2" type="ORF">EYF80_064957</name>
</gene>
<proteinExistence type="predicted"/>
<reference evidence="2 3" key="1">
    <citation type="submission" date="2019-03" db="EMBL/GenBank/DDBJ databases">
        <title>First draft genome of Liparis tanakae, snailfish: a comprehensive survey of snailfish specific genes.</title>
        <authorList>
            <person name="Kim W."/>
            <person name="Song I."/>
            <person name="Jeong J.-H."/>
            <person name="Kim D."/>
            <person name="Kim S."/>
            <person name="Ryu S."/>
            <person name="Song J.Y."/>
            <person name="Lee S.K."/>
        </authorList>
    </citation>
    <scope>NUCLEOTIDE SEQUENCE [LARGE SCALE GENOMIC DNA]</scope>
    <source>
        <tissue evidence="2">Muscle</tissue>
    </source>
</reference>
<dbReference type="EMBL" id="SRLO01013942">
    <property type="protein sequence ID" value="TNN24916.1"/>
    <property type="molecule type" value="Genomic_DNA"/>
</dbReference>
<protein>
    <submittedName>
        <fullName evidence="2">Uncharacterized protein</fullName>
    </submittedName>
</protein>
<feature type="compositionally biased region" description="Low complexity" evidence="1">
    <location>
        <begin position="87"/>
        <end position="99"/>
    </location>
</feature>
<comment type="caution">
    <text evidence="2">The sequence shown here is derived from an EMBL/GenBank/DDBJ whole genome shotgun (WGS) entry which is preliminary data.</text>
</comment>
<organism evidence="2 3">
    <name type="scientific">Liparis tanakae</name>
    <name type="common">Tanaka's snailfish</name>
    <dbReference type="NCBI Taxonomy" id="230148"/>
    <lineage>
        <taxon>Eukaryota</taxon>
        <taxon>Metazoa</taxon>
        <taxon>Chordata</taxon>
        <taxon>Craniata</taxon>
        <taxon>Vertebrata</taxon>
        <taxon>Euteleostomi</taxon>
        <taxon>Actinopterygii</taxon>
        <taxon>Neopterygii</taxon>
        <taxon>Teleostei</taxon>
        <taxon>Neoteleostei</taxon>
        <taxon>Acanthomorphata</taxon>
        <taxon>Eupercaria</taxon>
        <taxon>Perciformes</taxon>
        <taxon>Cottioidei</taxon>
        <taxon>Cottales</taxon>
        <taxon>Liparidae</taxon>
        <taxon>Liparis</taxon>
    </lineage>
</organism>
<dbReference type="AlphaFoldDB" id="A0A4Z2E7J9"/>
<evidence type="ECO:0000256" key="1">
    <source>
        <dbReference type="SAM" id="MobiDB-lite"/>
    </source>
</evidence>
<name>A0A4Z2E7J9_9TELE</name>
<dbReference type="Proteomes" id="UP000314294">
    <property type="component" value="Unassembled WGS sequence"/>
</dbReference>